<dbReference type="STRING" id="1776.BHQ18_21620"/>
<dbReference type="AlphaFoldDB" id="A0A1E3RDF6"/>
<feature type="domain" description="SnoaL-like" evidence="1">
    <location>
        <begin position="10"/>
        <end position="128"/>
    </location>
</feature>
<sequence>MPGSIEDRLRRIEDTLAIQQLPIRYAMAVDERDLDAWVDLFIPDVQVGRGLTGRAALREAIASMTRQFYRSIHQIVGHRIDLVDAENATGSVYCRTEHEVGDEWIVMAIRYDDTYRKVDGQWYFTRRKERHWYAADVTQRPQAVDFEGWAVAGRPNLPKSQAWNDFWASGDATSVTSSPVDRE</sequence>
<name>A0A1E3RDF6_MYCFV</name>
<evidence type="ECO:0000259" key="1">
    <source>
        <dbReference type="Pfam" id="PF13577"/>
    </source>
</evidence>
<keyword evidence="3" id="KW-1185">Reference proteome</keyword>
<gene>
    <name evidence="2" type="ORF">BHQ18_21620</name>
</gene>
<proteinExistence type="predicted"/>
<evidence type="ECO:0000313" key="3">
    <source>
        <dbReference type="Proteomes" id="UP000094053"/>
    </source>
</evidence>
<organism evidence="2 3">
    <name type="scientific">Mycolicibacterium flavescens</name>
    <name type="common">Mycobacterium flavescens</name>
    <dbReference type="NCBI Taxonomy" id="1776"/>
    <lineage>
        <taxon>Bacteria</taxon>
        <taxon>Bacillati</taxon>
        <taxon>Actinomycetota</taxon>
        <taxon>Actinomycetes</taxon>
        <taxon>Mycobacteriales</taxon>
        <taxon>Mycobacteriaceae</taxon>
        <taxon>Mycolicibacterium</taxon>
    </lineage>
</organism>
<dbReference type="Pfam" id="PF13577">
    <property type="entry name" value="SnoaL_4"/>
    <property type="match status" value="1"/>
</dbReference>
<dbReference type="InterPro" id="IPR032710">
    <property type="entry name" value="NTF2-like_dom_sf"/>
</dbReference>
<dbReference type="CDD" id="cd00531">
    <property type="entry name" value="NTF2_like"/>
    <property type="match status" value="1"/>
</dbReference>
<dbReference type="RefSeq" id="WP_069415695.1">
    <property type="nucleotide sequence ID" value="NZ_JACKUL010000028.1"/>
</dbReference>
<dbReference type="EMBL" id="MIHA01000018">
    <property type="protein sequence ID" value="ODQ87908.1"/>
    <property type="molecule type" value="Genomic_DNA"/>
</dbReference>
<dbReference type="SUPFAM" id="SSF54427">
    <property type="entry name" value="NTF2-like"/>
    <property type="match status" value="1"/>
</dbReference>
<dbReference type="OrthoDB" id="1492465at2"/>
<evidence type="ECO:0000313" key="2">
    <source>
        <dbReference type="EMBL" id="ODQ87908.1"/>
    </source>
</evidence>
<dbReference type="InterPro" id="IPR037401">
    <property type="entry name" value="SnoaL-like"/>
</dbReference>
<comment type="caution">
    <text evidence="2">The sequence shown here is derived from an EMBL/GenBank/DDBJ whole genome shotgun (WGS) entry which is preliminary data.</text>
</comment>
<reference evidence="3" key="1">
    <citation type="submission" date="2016-09" db="EMBL/GenBank/DDBJ databases">
        <authorList>
            <person name="Greninger A.L."/>
            <person name="Jerome K.R."/>
            <person name="Mcnair B."/>
            <person name="Wallis C."/>
            <person name="Fang F."/>
        </authorList>
    </citation>
    <scope>NUCLEOTIDE SEQUENCE [LARGE SCALE GENOMIC DNA]</scope>
    <source>
        <strain evidence="3">M6</strain>
    </source>
</reference>
<accession>A0A1E3RDF6</accession>
<dbReference type="Gene3D" id="3.10.450.50">
    <property type="match status" value="1"/>
</dbReference>
<dbReference type="Proteomes" id="UP000094053">
    <property type="component" value="Unassembled WGS sequence"/>
</dbReference>
<protein>
    <submittedName>
        <fullName evidence="2">Polyketide cyclase</fullName>
    </submittedName>
</protein>